<comment type="caution">
    <text evidence="1">The sequence shown here is derived from an EMBL/GenBank/DDBJ whole genome shotgun (WGS) entry which is preliminary data.</text>
</comment>
<gene>
    <name evidence="1" type="ORF">FRX31_014908</name>
</gene>
<reference evidence="1 2" key="1">
    <citation type="submission" date="2020-06" db="EMBL/GenBank/DDBJ databases">
        <title>Transcriptomic and genomic resources for Thalictrum thalictroides and T. hernandezii: Facilitating candidate gene discovery in an emerging model plant lineage.</title>
        <authorList>
            <person name="Arias T."/>
            <person name="Riano-Pachon D.M."/>
            <person name="Di Stilio V.S."/>
        </authorList>
    </citation>
    <scope>NUCLEOTIDE SEQUENCE [LARGE SCALE GENOMIC DNA]</scope>
    <source>
        <strain evidence="2">cv. WT478/WT964</strain>
        <tissue evidence="1">Leaves</tissue>
    </source>
</reference>
<proteinExistence type="predicted"/>
<feature type="non-terminal residue" evidence="1">
    <location>
        <position position="114"/>
    </location>
</feature>
<organism evidence="1 2">
    <name type="scientific">Thalictrum thalictroides</name>
    <name type="common">Rue-anemone</name>
    <name type="synonym">Anemone thalictroides</name>
    <dbReference type="NCBI Taxonomy" id="46969"/>
    <lineage>
        <taxon>Eukaryota</taxon>
        <taxon>Viridiplantae</taxon>
        <taxon>Streptophyta</taxon>
        <taxon>Embryophyta</taxon>
        <taxon>Tracheophyta</taxon>
        <taxon>Spermatophyta</taxon>
        <taxon>Magnoliopsida</taxon>
        <taxon>Ranunculales</taxon>
        <taxon>Ranunculaceae</taxon>
        <taxon>Thalictroideae</taxon>
        <taxon>Thalictrum</taxon>
    </lineage>
</organism>
<dbReference type="AlphaFoldDB" id="A0A7J6WGH3"/>
<keyword evidence="2" id="KW-1185">Reference proteome</keyword>
<dbReference type="Proteomes" id="UP000554482">
    <property type="component" value="Unassembled WGS sequence"/>
</dbReference>
<name>A0A7J6WGH3_THATH</name>
<dbReference type="PANTHER" id="PTHR33116">
    <property type="entry name" value="REVERSE TRANSCRIPTASE ZINC-BINDING DOMAIN-CONTAINING PROTEIN-RELATED-RELATED"/>
    <property type="match status" value="1"/>
</dbReference>
<evidence type="ECO:0000313" key="1">
    <source>
        <dbReference type="EMBL" id="KAF5195505.1"/>
    </source>
</evidence>
<sequence>MPRRCVLTTSVLNAIPAHKCQAFKLPTLVVSHLDKIRQGFVWNHKPSQRRMHHCSWDCMIKPKTKGGLGLKNLSLINNAFFGLITHSSHTPTNAQWFPPPAYGAANQSCAGIGM</sequence>
<accession>A0A7J6WGH3</accession>
<dbReference type="OrthoDB" id="1938246at2759"/>
<protein>
    <submittedName>
        <fullName evidence="1">Uncharacterized protein</fullName>
    </submittedName>
</protein>
<dbReference type="PANTHER" id="PTHR33116:SF86">
    <property type="entry name" value="REVERSE TRANSCRIPTASE DOMAIN-CONTAINING PROTEIN"/>
    <property type="match status" value="1"/>
</dbReference>
<dbReference type="EMBL" id="JABWDY010017247">
    <property type="protein sequence ID" value="KAF5195505.1"/>
    <property type="molecule type" value="Genomic_DNA"/>
</dbReference>
<evidence type="ECO:0000313" key="2">
    <source>
        <dbReference type="Proteomes" id="UP000554482"/>
    </source>
</evidence>